<evidence type="ECO:0000313" key="4">
    <source>
        <dbReference type="Proteomes" id="UP000321103"/>
    </source>
</evidence>
<dbReference type="CDD" id="cd00093">
    <property type="entry name" value="HTH_XRE"/>
    <property type="match status" value="1"/>
</dbReference>
<protein>
    <submittedName>
        <fullName evidence="3">Cro/Cl family transcriptional regulator</fullName>
    </submittedName>
</protein>
<evidence type="ECO:0000313" key="3">
    <source>
        <dbReference type="EMBL" id="GEO95415.1"/>
    </source>
</evidence>
<dbReference type="GO" id="GO:0003677">
    <property type="term" value="F:DNA binding"/>
    <property type="evidence" value="ECO:0007669"/>
    <property type="project" value="UniProtKB-KW"/>
</dbReference>
<dbReference type="InterPro" id="IPR001387">
    <property type="entry name" value="Cro/C1-type_HTH"/>
</dbReference>
<reference evidence="3 4" key="1">
    <citation type="submission" date="2019-07" db="EMBL/GenBank/DDBJ databases">
        <title>Whole genome shotgun sequence of Kocuria turfanensis NBRC 107627.</title>
        <authorList>
            <person name="Hosoyama A."/>
            <person name="Uohara A."/>
            <person name="Ohji S."/>
            <person name="Ichikawa N."/>
        </authorList>
    </citation>
    <scope>NUCLEOTIDE SEQUENCE [LARGE SCALE GENOMIC DNA]</scope>
    <source>
        <strain evidence="3 4">NBRC 107627</strain>
    </source>
</reference>
<dbReference type="InterPro" id="IPR011051">
    <property type="entry name" value="RmlC_Cupin_sf"/>
</dbReference>
<dbReference type="Pfam" id="PF07883">
    <property type="entry name" value="Cupin_2"/>
    <property type="match status" value="1"/>
</dbReference>
<dbReference type="InterPro" id="IPR050807">
    <property type="entry name" value="TransReg_Diox_bact_type"/>
</dbReference>
<gene>
    <name evidence="3" type="ORF">KTU01_15380</name>
</gene>
<organism evidence="3 4">
    <name type="scientific">Kocuria turfanensis</name>
    <dbReference type="NCBI Taxonomy" id="388357"/>
    <lineage>
        <taxon>Bacteria</taxon>
        <taxon>Bacillati</taxon>
        <taxon>Actinomycetota</taxon>
        <taxon>Actinomycetes</taxon>
        <taxon>Micrococcales</taxon>
        <taxon>Micrococcaceae</taxon>
        <taxon>Kocuria</taxon>
    </lineage>
</organism>
<comment type="caution">
    <text evidence="3">The sequence shown here is derived from an EMBL/GenBank/DDBJ whole genome shotgun (WGS) entry which is preliminary data.</text>
</comment>
<dbReference type="STRING" id="388357.GCA_001580365_00632"/>
<dbReference type="AlphaFoldDB" id="A0A512ICI6"/>
<dbReference type="InterPro" id="IPR014710">
    <property type="entry name" value="RmlC-like_jellyroll"/>
</dbReference>
<sequence length="207" mass="21865">MHYDALMDDSTTTLATAIGTRVRQERQHRHWTLDQLAEAAGVSRRMVVNVEQGVANPSVGTLLRISDALGIGLPALVEPPQPRPVKVTRRGEGAVLWTGDSGGRGVLVAGTAPPDVVELWDWTLGPGDRHASEAHAPGTKELLQVQQGTLTVEVADRTVTLDAGDALAFPGDVAHAYANPGAEPARFSLTVFEPGVGSGHHQEGSHD</sequence>
<dbReference type="GO" id="GO:0003700">
    <property type="term" value="F:DNA-binding transcription factor activity"/>
    <property type="evidence" value="ECO:0007669"/>
    <property type="project" value="TreeGrafter"/>
</dbReference>
<proteinExistence type="predicted"/>
<dbReference type="SUPFAM" id="SSF51182">
    <property type="entry name" value="RmlC-like cupins"/>
    <property type="match status" value="1"/>
</dbReference>
<name>A0A512ICI6_9MICC</name>
<dbReference type="InterPro" id="IPR013096">
    <property type="entry name" value="Cupin_2"/>
</dbReference>
<dbReference type="EMBL" id="BJZS01000039">
    <property type="protein sequence ID" value="GEO95415.1"/>
    <property type="molecule type" value="Genomic_DNA"/>
</dbReference>
<dbReference type="Pfam" id="PF01381">
    <property type="entry name" value="HTH_3"/>
    <property type="match status" value="1"/>
</dbReference>
<keyword evidence="1" id="KW-0238">DNA-binding</keyword>
<dbReference type="PANTHER" id="PTHR46797:SF1">
    <property type="entry name" value="METHYLPHOSPHONATE SYNTHASE"/>
    <property type="match status" value="1"/>
</dbReference>
<dbReference type="Gene3D" id="2.60.120.10">
    <property type="entry name" value="Jelly Rolls"/>
    <property type="match status" value="1"/>
</dbReference>
<dbReference type="CDD" id="cd02209">
    <property type="entry name" value="cupin_XRE_C"/>
    <property type="match status" value="1"/>
</dbReference>
<feature type="domain" description="HTH cro/C1-type" evidence="2">
    <location>
        <begin position="22"/>
        <end position="76"/>
    </location>
</feature>
<dbReference type="PANTHER" id="PTHR46797">
    <property type="entry name" value="HTH-TYPE TRANSCRIPTIONAL REGULATOR"/>
    <property type="match status" value="1"/>
</dbReference>
<dbReference type="Gene3D" id="1.10.260.40">
    <property type="entry name" value="lambda repressor-like DNA-binding domains"/>
    <property type="match status" value="1"/>
</dbReference>
<accession>A0A512ICI6</accession>
<keyword evidence="4" id="KW-1185">Reference proteome</keyword>
<evidence type="ECO:0000259" key="2">
    <source>
        <dbReference type="PROSITE" id="PS50943"/>
    </source>
</evidence>
<dbReference type="Proteomes" id="UP000321103">
    <property type="component" value="Unassembled WGS sequence"/>
</dbReference>
<evidence type="ECO:0000256" key="1">
    <source>
        <dbReference type="ARBA" id="ARBA00023125"/>
    </source>
</evidence>
<dbReference type="SUPFAM" id="SSF47413">
    <property type="entry name" value="lambda repressor-like DNA-binding domains"/>
    <property type="match status" value="1"/>
</dbReference>
<dbReference type="GO" id="GO:0005829">
    <property type="term" value="C:cytosol"/>
    <property type="evidence" value="ECO:0007669"/>
    <property type="project" value="TreeGrafter"/>
</dbReference>
<dbReference type="SMART" id="SM00530">
    <property type="entry name" value="HTH_XRE"/>
    <property type="match status" value="1"/>
</dbReference>
<dbReference type="InterPro" id="IPR010982">
    <property type="entry name" value="Lambda_DNA-bd_dom_sf"/>
</dbReference>
<dbReference type="PROSITE" id="PS50943">
    <property type="entry name" value="HTH_CROC1"/>
    <property type="match status" value="1"/>
</dbReference>